<name>A0ABP7A932_9MICO</name>
<organism evidence="2 3">
    <name type="scientific">Microbacterium awajiense</name>
    <dbReference type="NCBI Taxonomy" id="415214"/>
    <lineage>
        <taxon>Bacteria</taxon>
        <taxon>Bacillati</taxon>
        <taxon>Actinomycetota</taxon>
        <taxon>Actinomycetes</taxon>
        <taxon>Micrococcales</taxon>
        <taxon>Microbacteriaceae</taxon>
        <taxon>Microbacterium</taxon>
    </lineage>
</organism>
<accession>A0ABP7A932</accession>
<proteinExistence type="predicted"/>
<sequence length="77" mass="8701">MYERVDGRHDTATRCGQDRCVITRAHRRGRRREPAKDAPQHLGFAQRADPRLILIASHPDHGTPRRSTPPHTGSLEG</sequence>
<gene>
    <name evidence="2" type="ORF">GCM10022200_06940</name>
</gene>
<feature type="region of interest" description="Disordered" evidence="1">
    <location>
        <begin position="26"/>
        <end position="77"/>
    </location>
</feature>
<comment type="caution">
    <text evidence="2">The sequence shown here is derived from an EMBL/GenBank/DDBJ whole genome shotgun (WGS) entry which is preliminary data.</text>
</comment>
<dbReference type="EMBL" id="BAAAYU010000001">
    <property type="protein sequence ID" value="GAA3627164.1"/>
    <property type="molecule type" value="Genomic_DNA"/>
</dbReference>
<evidence type="ECO:0000256" key="1">
    <source>
        <dbReference type="SAM" id="MobiDB-lite"/>
    </source>
</evidence>
<dbReference type="Proteomes" id="UP001501697">
    <property type="component" value="Unassembled WGS sequence"/>
</dbReference>
<keyword evidence="3" id="KW-1185">Reference proteome</keyword>
<protein>
    <submittedName>
        <fullName evidence="2">Uncharacterized protein</fullName>
    </submittedName>
</protein>
<evidence type="ECO:0000313" key="2">
    <source>
        <dbReference type="EMBL" id="GAA3627164.1"/>
    </source>
</evidence>
<reference evidence="3" key="1">
    <citation type="journal article" date="2019" name="Int. J. Syst. Evol. Microbiol.">
        <title>The Global Catalogue of Microorganisms (GCM) 10K type strain sequencing project: providing services to taxonomists for standard genome sequencing and annotation.</title>
        <authorList>
            <consortium name="The Broad Institute Genomics Platform"/>
            <consortium name="The Broad Institute Genome Sequencing Center for Infectious Disease"/>
            <person name="Wu L."/>
            <person name="Ma J."/>
        </authorList>
    </citation>
    <scope>NUCLEOTIDE SEQUENCE [LARGE SCALE GENOMIC DNA]</scope>
    <source>
        <strain evidence="3">JCM 16544</strain>
    </source>
</reference>
<evidence type="ECO:0000313" key="3">
    <source>
        <dbReference type="Proteomes" id="UP001501697"/>
    </source>
</evidence>